<dbReference type="Pfam" id="PF13403">
    <property type="entry name" value="Hint_2"/>
    <property type="match status" value="1"/>
</dbReference>
<keyword evidence="3" id="KW-1185">Reference proteome</keyword>
<reference evidence="2 3" key="1">
    <citation type="submission" date="2016-10" db="EMBL/GenBank/DDBJ databases">
        <authorList>
            <person name="de Groot N.N."/>
        </authorList>
    </citation>
    <scope>NUCLEOTIDE SEQUENCE [LARGE SCALE GENOMIC DNA]</scope>
    <source>
        <strain evidence="2 3">DSM 19548</strain>
    </source>
</reference>
<evidence type="ECO:0000259" key="1">
    <source>
        <dbReference type="Pfam" id="PF13403"/>
    </source>
</evidence>
<dbReference type="Proteomes" id="UP000198728">
    <property type="component" value="Unassembled WGS sequence"/>
</dbReference>
<dbReference type="AlphaFoldDB" id="A0A1I1LRQ9"/>
<dbReference type="RefSeq" id="WP_093361336.1">
    <property type="nucleotide sequence ID" value="NZ_FOLG01000008.1"/>
</dbReference>
<accession>A0A1I1LRQ9</accession>
<protein>
    <submittedName>
        <fullName evidence="2">Hint domain-containing protein</fullName>
    </submittedName>
</protein>
<dbReference type="InterPro" id="IPR028992">
    <property type="entry name" value="Hedgehog/Intein_dom"/>
</dbReference>
<dbReference type="EMBL" id="FOLG01000008">
    <property type="protein sequence ID" value="SFC72973.1"/>
    <property type="molecule type" value="Genomic_DNA"/>
</dbReference>
<feature type="domain" description="Hedgehog/Intein (Hint)" evidence="1">
    <location>
        <begin position="34"/>
        <end position="152"/>
    </location>
</feature>
<dbReference type="OrthoDB" id="7873527at2"/>
<organism evidence="2 3">
    <name type="scientific">Tropicimonas isoalkanivorans</name>
    <dbReference type="NCBI Taxonomy" id="441112"/>
    <lineage>
        <taxon>Bacteria</taxon>
        <taxon>Pseudomonadati</taxon>
        <taxon>Pseudomonadota</taxon>
        <taxon>Alphaproteobacteria</taxon>
        <taxon>Rhodobacterales</taxon>
        <taxon>Roseobacteraceae</taxon>
        <taxon>Tropicimonas</taxon>
    </lineage>
</organism>
<dbReference type="STRING" id="441112.SAMN04488094_108147"/>
<name>A0A1I1LRQ9_9RHOB</name>
<sequence length="157" mass="16721">MHIPFFRGAAARNLGASVLPAPDRAVGITGSIMLYTANGAVPAEHLTPGDRIITRSSGQVVLRDVRVTEVHGLMVRVGPATLGRARPETFVLLPPDQKVVLRTATGAGRDGIFAARALIDDTHVTWHETKAPVRIVHLFFDGPEIVHAGGLELVIDG</sequence>
<evidence type="ECO:0000313" key="3">
    <source>
        <dbReference type="Proteomes" id="UP000198728"/>
    </source>
</evidence>
<proteinExistence type="predicted"/>
<gene>
    <name evidence="2" type="ORF">SAMN04488094_108147</name>
</gene>
<evidence type="ECO:0000313" key="2">
    <source>
        <dbReference type="EMBL" id="SFC72973.1"/>
    </source>
</evidence>